<dbReference type="Pfam" id="PF04203">
    <property type="entry name" value="Sortase"/>
    <property type="match status" value="1"/>
</dbReference>
<dbReference type="Gene3D" id="2.40.260.10">
    <property type="entry name" value="Sortase"/>
    <property type="match status" value="1"/>
</dbReference>
<keyword evidence="1" id="KW-0378">Hydrolase</keyword>
<keyword evidence="4" id="KW-1185">Reference proteome</keyword>
<dbReference type="OrthoDB" id="525039at2"/>
<dbReference type="InterPro" id="IPR023365">
    <property type="entry name" value="Sortase_dom-sf"/>
</dbReference>
<evidence type="ECO:0000256" key="1">
    <source>
        <dbReference type="ARBA" id="ARBA00022801"/>
    </source>
</evidence>
<dbReference type="SUPFAM" id="SSF63817">
    <property type="entry name" value="Sortase"/>
    <property type="match status" value="1"/>
</dbReference>
<dbReference type="InterPro" id="IPR042001">
    <property type="entry name" value="Sortase_F"/>
</dbReference>
<proteinExistence type="predicted"/>
<accession>A0A1G6GFF4</accession>
<evidence type="ECO:0000313" key="4">
    <source>
        <dbReference type="Proteomes" id="UP000199086"/>
    </source>
</evidence>
<protein>
    <submittedName>
        <fullName evidence="3">LPXTG-site transpeptidase (Sortase) family protein</fullName>
    </submittedName>
</protein>
<dbReference type="EMBL" id="FMYF01000003">
    <property type="protein sequence ID" value="SDB80731.1"/>
    <property type="molecule type" value="Genomic_DNA"/>
</dbReference>
<dbReference type="InterPro" id="IPR005754">
    <property type="entry name" value="Sortase"/>
</dbReference>
<dbReference type="CDD" id="cd05829">
    <property type="entry name" value="Sortase_F"/>
    <property type="match status" value="1"/>
</dbReference>
<name>A0A1G6GFF4_9ACTN</name>
<feature type="active site" description="Acyl-thioester intermediate" evidence="2">
    <location>
        <position position="175"/>
    </location>
</feature>
<feature type="active site" description="Proton donor/acceptor" evidence="2">
    <location>
        <position position="109"/>
    </location>
</feature>
<evidence type="ECO:0000313" key="3">
    <source>
        <dbReference type="EMBL" id="SDB80731.1"/>
    </source>
</evidence>
<evidence type="ECO:0000256" key="2">
    <source>
        <dbReference type="PIRSR" id="PIRSR605754-1"/>
    </source>
</evidence>
<dbReference type="STRING" id="1577474.GA0111570_10348"/>
<dbReference type="Proteomes" id="UP000199086">
    <property type="component" value="Unassembled WGS sequence"/>
</dbReference>
<reference evidence="3 4" key="1">
    <citation type="submission" date="2016-06" db="EMBL/GenBank/DDBJ databases">
        <authorList>
            <person name="Olsen C.W."/>
            <person name="Carey S."/>
            <person name="Hinshaw L."/>
            <person name="Karasin A.I."/>
        </authorList>
    </citation>
    <scope>NUCLEOTIDE SEQUENCE [LARGE SCALE GENOMIC DNA]</scope>
    <source>
        <strain evidence="3 4">LZ-22</strain>
    </source>
</reference>
<dbReference type="RefSeq" id="WP_092607311.1">
    <property type="nucleotide sequence ID" value="NZ_FMYF01000003.1"/>
</dbReference>
<organism evidence="3 4">
    <name type="scientific">Raineyella antarctica</name>
    <dbReference type="NCBI Taxonomy" id="1577474"/>
    <lineage>
        <taxon>Bacteria</taxon>
        <taxon>Bacillati</taxon>
        <taxon>Actinomycetota</taxon>
        <taxon>Actinomycetes</taxon>
        <taxon>Propionibacteriales</taxon>
        <taxon>Propionibacteriaceae</taxon>
        <taxon>Raineyella</taxon>
    </lineage>
</organism>
<gene>
    <name evidence="3" type="ORF">GA0111570_10348</name>
</gene>
<dbReference type="GO" id="GO:0016787">
    <property type="term" value="F:hydrolase activity"/>
    <property type="evidence" value="ECO:0007669"/>
    <property type="project" value="UniProtKB-KW"/>
</dbReference>
<dbReference type="AlphaFoldDB" id="A0A1G6GFF4"/>
<sequence>MRLLSHRGARLPTWLLMVLGALVLVGGPSAIVWAGYLSSTAVAVPAAPAASTDPLHLTIDSLGIRNAQVLPMAMEGAALNPPDNPRMVGWWNHSADAGADRGTTLLTSHKVEGGNGVFEHLVQVQPGAEIMIHGETGSFTYVVRDVRVLHKDQLAAEAPQLFSQDGPHRLVLVTCEDWDGHGFTANSVVVATPKGDPVAN</sequence>